<evidence type="ECO:0000313" key="2">
    <source>
        <dbReference type="Proteomes" id="UP000037179"/>
    </source>
</evidence>
<dbReference type="AlphaFoldDB" id="A0ABC9Z111"/>
<reference evidence="1 2" key="2">
    <citation type="journal article" date="2016" name="Genome Announc.">
        <title>Draft Genome Sequence of Erythromycin- and Oxytetracycline-Sensitive Nocardia seriolae Strain U-1 (NBRC 110359).</title>
        <authorList>
            <person name="Imajoh M."/>
            <person name="Sukeda M."/>
            <person name="Shimizu M."/>
            <person name="Yamane J."/>
            <person name="Ohnishi K."/>
            <person name="Oshima S."/>
        </authorList>
    </citation>
    <scope>NUCLEOTIDE SEQUENCE [LARGE SCALE GENOMIC DNA]</scope>
    <source>
        <strain evidence="1 2">U-1</strain>
    </source>
</reference>
<evidence type="ECO:0000313" key="1">
    <source>
        <dbReference type="EMBL" id="GAP31170.1"/>
    </source>
</evidence>
<reference evidence="2" key="1">
    <citation type="submission" date="2015-07" db="EMBL/GenBank/DDBJ databases">
        <title>Nocardia seriolae U-1 whole genome shotgun sequence.</title>
        <authorList>
            <person name="Imajoh M."/>
            <person name="Fukumoto Y."/>
            <person name="Sukeda M."/>
            <person name="Yamane J."/>
            <person name="Yamasaki K."/>
            <person name="Shimizu M."/>
            <person name="Ohnishi K."/>
            <person name="Oshima S."/>
        </authorList>
    </citation>
    <scope>NUCLEOTIDE SEQUENCE [LARGE SCALE GENOMIC DNA]</scope>
    <source>
        <strain evidence="2">U-1</strain>
    </source>
</reference>
<gene>
    <name evidence="1" type="ORF">NSK11_contig00105-0027</name>
</gene>
<dbReference type="EMBL" id="BBYQ01000105">
    <property type="protein sequence ID" value="GAP31170.1"/>
    <property type="molecule type" value="Genomic_DNA"/>
</dbReference>
<protein>
    <submittedName>
        <fullName evidence="1">Uncharacterized protein</fullName>
    </submittedName>
</protein>
<proteinExistence type="predicted"/>
<organism evidence="1 2">
    <name type="scientific">Nocardia seriolae</name>
    <dbReference type="NCBI Taxonomy" id="37332"/>
    <lineage>
        <taxon>Bacteria</taxon>
        <taxon>Bacillati</taxon>
        <taxon>Actinomycetota</taxon>
        <taxon>Actinomycetes</taxon>
        <taxon>Mycobacteriales</taxon>
        <taxon>Nocardiaceae</taxon>
        <taxon>Nocardia</taxon>
    </lineage>
</organism>
<comment type="caution">
    <text evidence="1">The sequence shown here is derived from an EMBL/GenBank/DDBJ whole genome shotgun (WGS) entry which is preliminary data.</text>
</comment>
<name>A0ABC9Z111_9NOCA</name>
<sequence>MTSCLPSGAGLLPAPDESACAPAVPVMTAAMAMTAAHNAAASVRAATDAPGIRNFIEPSNRKVNINFSVLRAEFVLSREAAAVDQCP</sequence>
<dbReference type="Proteomes" id="UP000037179">
    <property type="component" value="Unassembled WGS sequence"/>
</dbReference>
<keyword evidence="2" id="KW-1185">Reference proteome</keyword>
<accession>A0ABC9Z111</accession>